<feature type="chain" id="PRO_5002893123" evidence="1">
    <location>
        <begin position="29"/>
        <end position="162"/>
    </location>
</feature>
<evidence type="ECO:0000313" key="3">
    <source>
        <dbReference type="Proteomes" id="UP000003688"/>
    </source>
</evidence>
<evidence type="ECO:0000256" key="1">
    <source>
        <dbReference type="SAM" id="SignalP"/>
    </source>
</evidence>
<gene>
    <name evidence="2" type="ORF">Cflav_PD5059</name>
</gene>
<name>B9XBV6_PEDPL</name>
<reference evidence="2 3" key="1">
    <citation type="journal article" date="2011" name="J. Bacteriol.">
        <title>Genome sequence of 'Pedosphaera parvula' Ellin514, an aerobic Verrucomicrobial isolate from pasture soil.</title>
        <authorList>
            <person name="Kant R."/>
            <person name="van Passel M.W."/>
            <person name="Sangwan P."/>
            <person name="Palva A."/>
            <person name="Lucas S."/>
            <person name="Copeland A."/>
            <person name="Lapidus A."/>
            <person name="Glavina Del Rio T."/>
            <person name="Dalin E."/>
            <person name="Tice H."/>
            <person name="Bruce D."/>
            <person name="Goodwin L."/>
            <person name="Pitluck S."/>
            <person name="Chertkov O."/>
            <person name="Larimer F.W."/>
            <person name="Land M.L."/>
            <person name="Hauser L."/>
            <person name="Brettin T.S."/>
            <person name="Detter J.C."/>
            <person name="Han S."/>
            <person name="de Vos W.M."/>
            <person name="Janssen P.H."/>
            <person name="Smidt H."/>
        </authorList>
    </citation>
    <scope>NUCLEOTIDE SEQUENCE [LARGE SCALE GENOMIC DNA]</scope>
    <source>
        <strain evidence="2 3">Ellin514</strain>
    </source>
</reference>
<dbReference type="Proteomes" id="UP000003688">
    <property type="component" value="Unassembled WGS sequence"/>
</dbReference>
<keyword evidence="1" id="KW-0732">Signal</keyword>
<dbReference type="AlphaFoldDB" id="B9XBV6"/>
<dbReference type="EMBL" id="ABOX02000004">
    <property type="protein sequence ID" value="EEF62424.1"/>
    <property type="molecule type" value="Genomic_DNA"/>
</dbReference>
<accession>B9XBV6</accession>
<organism evidence="2 3">
    <name type="scientific">Pedosphaera parvula (strain Ellin514)</name>
    <dbReference type="NCBI Taxonomy" id="320771"/>
    <lineage>
        <taxon>Bacteria</taxon>
        <taxon>Pseudomonadati</taxon>
        <taxon>Verrucomicrobiota</taxon>
        <taxon>Pedosphaerae</taxon>
        <taxon>Pedosphaerales</taxon>
        <taxon>Pedosphaeraceae</taxon>
        <taxon>Pedosphaera</taxon>
    </lineage>
</organism>
<proteinExistence type="predicted"/>
<dbReference type="STRING" id="320771.Cflav_PD5059"/>
<evidence type="ECO:0000313" key="2">
    <source>
        <dbReference type="EMBL" id="EEF62424.1"/>
    </source>
</evidence>
<feature type="signal peptide" evidence="1">
    <location>
        <begin position="1"/>
        <end position="28"/>
    </location>
</feature>
<sequence precursor="true">MTIPRSIIISLISGMTAGMMIFSPSSHAAPTEPASGGSVGGETNSVAADAVIPQSVFDLTAKNIRDPFYPDTLRRPIPALVTTNALPVVALSSLVLKALSGSAGQRLALINNRTLEVGESAEVTTANGSKIKVHCIDIKESSVFIKVESQPEPIELHLRKDF</sequence>
<dbReference type="RefSeq" id="WP_007413304.1">
    <property type="nucleotide sequence ID" value="NZ_ABOX02000004.1"/>
</dbReference>
<protein>
    <submittedName>
        <fullName evidence="2">Uncharacterized protein</fullName>
    </submittedName>
</protein>
<comment type="caution">
    <text evidence="2">The sequence shown here is derived from an EMBL/GenBank/DDBJ whole genome shotgun (WGS) entry which is preliminary data.</text>
</comment>
<keyword evidence="3" id="KW-1185">Reference proteome</keyword>